<proteinExistence type="predicted"/>
<evidence type="ECO:0000313" key="3">
    <source>
        <dbReference type="Proteomes" id="UP000054538"/>
    </source>
</evidence>
<reference evidence="2 3" key="1">
    <citation type="submission" date="2014-04" db="EMBL/GenBank/DDBJ databases">
        <authorList>
            <consortium name="DOE Joint Genome Institute"/>
            <person name="Kuo A."/>
            <person name="Kohler A."/>
            <person name="Jargeat P."/>
            <person name="Nagy L.G."/>
            <person name="Floudas D."/>
            <person name="Copeland A."/>
            <person name="Barry K.W."/>
            <person name="Cichocki N."/>
            <person name="Veneault-Fourrey C."/>
            <person name="LaButti K."/>
            <person name="Lindquist E.A."/>
            <person name="Lipzen A."/>
            <person name="Lundell T."/>
            <person name="Morin E."/>
            <person name="Murat C."/>
            <person name="Sun H."/>
            <person name="Tunlid A."/>
            <person name="Henrissat B."/>
            <person name="Grigoriev I.V."/>
            <person name="Hibbett D.S."/>
            <person name="Martin F."/>
            <person name="Nordberg H.P."/>
            <person name="Cantor M.N."/>
            <person name="Hua S.X."/>
        </authorList>
    </citation>
    <scope>NUCLEOTIDE SEQUENCE [LARGE SCALE GENOMIC DNA]</scope>
    <source>
        <strain evidence="2 3">Ve08.2h10</strain>
    </source>
</reference>
<dbReference type="EMBL" id="KN831213">
    <property type="protein sequence ID" value="KIK72119.1"/>
    <property type="molecule type" value="Genomic_DNA"/>
</dbReference>
<keyword evidence="3" id="KW-1185">Reference proteome</keyword>
<reference evidence="3" key="2">
    <citation type="submission" date="2015-01" db="EMBL/GenBank/DDBJ databases">
        <title>Evolutionary Origins and Diversification of the Mycorrhizal Mutualists.</title>
        <authorList>
            <consortium name="DOE Joint Genome Institute"/>
            <consortium name="Mycorrhizal Genomics Consortium"/>
            <person name="Kohler A."/>
            <person name="Kuo A."/>
            <person name="Nagy L.G."/>
            <person name="Floudas D."/>
            <person name="Copeland A."/>
            <person name="Barry K.W."/>
            <person name="Cichocki N."/>
            <person name="Veneault-Fourrey C."/>
            <person name="LaButti K."/>
            <person name="Lindquist E.A."/>
            <person name="Lipzen A."/>
            <person name="Lundell T."/>
            <person name="Morin E."/>
            <person name="Murat C."/>
            <person name="Riley R."/>
            <person name="Ohm R."/>
            <person name="Sun H."/>
            <person name="Tunlid A."/>
            <person name="Henrissat B."/>
            <person name="Grigoriev I.V."/>
            <person name="Hibbett D.S."/>
            <person name="Martin F."/>
        </authorList>
    </citation>
    <scope>NUCLEOTIDE SEQUENCE [LARGE SCALE GENOMIC DNA]</scope>
    <source>
        <strain evidence="3">Ve08.2h10</strain>
    </source>
</reference>
<evidence type="ECO:0000313" key="2">
    <source>
        <dbReference type="EMBL" id="KIK72119.1"/>
    </source>
</evidence>
<dbReference type="Proteomes" id="UP000054538">
    <property type="component" value="Unassembled WGS sequence"/>
</dbReference>
<gene>
    <name evidence="2" type="ORF">PAXRUDRAFT_22375</name>
</gene>
<sequence>MEGCPRIQWKLILTKREQAEEGLQQRGRERESKDDQGGLTDEEEPGDVSPEPGAGSKHLDMGKQAGGRGLDNEGSEEEEANG</sequence>
<evidence type="ECO:0000256" key="1">
    <source>
        <dbReference type="SAM" id="MobiDB-lite"/>
    </source>
</evidence>
<name>A0A0D0CXK5_9AGAM</name>
<dbReference type="InParanoid" id="A0A0D0CXK5"/>
<feature type="region of interest" description="Disordered" evidence="1">
    <location>
        <begin position="14"/>
        <end position="82"/>
    </location>
</feature>
<organism evidence="2 3">
    <name type="scientific">Paxillus rubicundulus Ve08.2h10</name>
    <dbReference type="NCBI Taxonomy" id="930991"/>
    <lineage>
        <taxon>Eukaryota</taxon>
        <taxon>Fungi</taxon>
        <taxon>Dikarya</taxon>
        <taxon>Basidiomycota</taxon>
        <taxon>Agaricomycotina</taxon>
        <taxon>Agaricomycetes</taxon>
        <taxon>Agaricomycetidae</taxon>
        <taxon>Boletales</taxon>
        <taxon>Paxilineae</taxon>
        <taxon>Paxillaceae</taxon>
        <taxon>Paxillus</taxon>
    </lineage>
</organism>
<dbReference type="HOGENOM" id="CLU_2558980_0_0_1"/>
<accession>A0A0D0CXK5</accession>
<protein>
    <submittedName>
        <fullName evidence="2">Uncharacterized protein</fullName>
    </submittedName>
</protein>
<feature type="compositionally biased region" description="Basic and acidic residues" evidence="1">
    <location>
        <begin position="26"/>
        <end position="36"/>
    </location>
</feature>
<dbReference type="AlphaFoldDB" id="A0A0D0CXK5"/>
<feature type="compositionally biased region" description="Acidic residues" evidence="1">
    <location>
        <begin position="73"/>
        <end position="82"/>
    </location>
</feature>